<proteinExistence type="predicted"/>
<dbReference type="AlphaFoldDB" id="A0A1N7D6L1"/>
<dbReference type="RefSeq" id="WP_076607732.1">
    <property type="nucleotide sequence ID" value="NZ_FTNR01000002.1"/>
</dbReference>
<organism evidence="2 3">
    <name type="scientific">Natronorubrum thiooxidans</name>
    <dbReference type="NCBI Taxonomy" id="308853"/>
    <lineage>
        <taxon>Archaea</taxon>
        <taxon>Methanobacteriati</taxon>
        <taxon>Methanobacteriota</taxon>
        <taxon>Stenosarchaea group</taxon>
        <taxon>Halobacteria</taxon>
        <taxon>Halobacteriales</taxon>
        <taxon>Natrialbaceae</taxon>
        <taxon>Natronorubrum</taxon>
    </lineage>
</organism>
<protein>
    <submittedName>
        <fullName evidence="2">Uncharacterized protein</fullName>
    </submittedName>
</protein>
<feature type="region of interest" description="Disordered" evidence="1">
    <location>
        <begin position="151"/>
        <end position="170"/>
    </location>
</feature>
<evidence type="ECO:0000313" key="3">
    <source>
        <dbReference type="Proteomes" id="UP000185936"/>
    </source>
</evidence>
<evidence type="ECO:0000256" key="1">
    <source>
        <dbReference type="SAM" id="MobiDB-lite"/>
    </source>
</evidence>
<name>A0A1N7D6L1_9EURY</name>
<accession>A0A1N7D6L1</accession>
<reference evidence="3" key="1">
    <citation type="submission" date="2017-01" db="EMBL/GenBank/DDBJ databases">
        <authorList>
            <person name="Varghese N."/>
            <person name="Submissions S."/>
        </authorList>
    </citation>
    <scope>NUCLEOTIDE SEQUENCE [LARGE SCALE GENOMIC DNA]</scope>
    <source>
        <strain evidence="3">type strain: HArc-</strain>
    </source>
</reference>
<gene>
    <name evidence="2" type="ORF">SAMN05421752_10210</name>
</gene>
<dbReference type="Proteomes" id="UP000185936">
    <property type="component" value="Unassembled WGS sequence"/>
</dbReference>
<dbReference type="EMBL" id="FTNR01000002">
    <property type="protein sequence ID" value="SIR71438.1"/>
    <property type="molecule type" value="Genomic_DNA"/>
</dbReference>
<keyword evidence="3" id="KW-1185">Reference proteome</keyword>
<evidence type="ECO:0000313" key="2">
    <source>
        <dbReference type="EMBL" id="SIR71438.1"/>
    </source>
</evidence>
<sequence>MSEERERASITLPTSLKEKLKEDGNMSETIEEALERYFETSTIHYVNTNAQYVPGDGTKIYSNGVVATYGAERFGESLRELEPGDGVVSYVSDSSVKYDGGARAFGVVQASWSGSRVPAEENLYNPGEEEFREYHVPVKWLGVLGEESTVSPEDIRTTTGRKTPQRTLETPGDKYQHGMQLLAEVILGRTILADLFRIE</sequence>
<dbReference type="STRING" id="308853.SAMN05421752_10210"/>
<dbReference type="OrthoDB" id="350525at2157"/>
<feature type="compositionally biased region" description="Polar residues" evidence="1">
    <location>
        <begin position="157"/>
        <end position="168"/>
    </location>
</feature>